<feature type="transmembrane region" description="Helical" evidence="1">
    <location>
        <begin position="63"/>
        <end position="79"/>
    </location>
</feature>
<accession>A0ABT0XQB8</accession>
<keyword evidence="1" id="KW-1133">Transmembrane helix</keyword>
<sequence>MACKGHVSSFFMGCIYIVRSHCFWYYTATTALCSVIHKWYDKDFDIPIYKTFLSAYKTQFKKSNALGFVLVLVALFLYMDLQISQDIIQSFYFHALILIISFLCSITAIYLFPIFVRYNLTFFSYFKQSLFIALARPMETIAILVSFVLLYFVFSFVPVLFVFAGSSLIATPMVWFAYRACLHVEEKKVHIGETKTVKN</sequence>
<name>A0ABT0XQB8_9BACI</name>
<dbReference type="EMBL" id="JAMQJY010000008">
    <property type="protein sequence ID" value="MCM2677965.1"/>
    <property type="molecule type" value="Genomic_DNA"/>
</dbReference>
<evidence type="ECO:0000313" key="2">
    <source>
        <dbReference type="EMBL" id="MCM2677965.1"/>
    </source>
</evidence>
<proteinExistence type="predicted"/>
<comment type="caution">
    <text evidence="2">The sequence shown here is derived from an EMBL/GenBank/DDBJ whole genome shotgun (WGS) entry which is preliminary data.</text>
</comment>
<organism evidence="2 3">
    <name type="scientific">Alkalicoccobacillus plakortidis</name>
    <dbReference type="NCBI Taxonomy" id="444060"/>
    <lineage>
        <taxon>Bacteria</taxon>
        <taxon>Bacillati</taxon>
        <taxon>Bacillota</taxon>
        <taxon>Bacilli</taxon>
        <taxon>Bacillales</taxon>
        <taxon>Bacillaceae</taxon>
        <taxon>Alkalicoccobacillus</taxon>
    </lineage>
</organism>
<evidence type="ECO:0000256" key="1">
    <source>
        <dbReference type="SAM" id="Phobius"/>
    </source>
</evidence>
<feature type="transmembrane region" description="Helical" evidence="1">
    <location>
        <begin position="130"/>
        <end position="154"/>
    </location>
</feature>
<reference evidence="2" key="1">
    <citation type="submission" date="2022-06" db="EMBL/GenBank/DDBJ databases">
        <title>Alkalicoccobacillus porphyridii sp. nov., isolated from a marine red alga, Porphyridium purpureum and reclassification of Shouchella plakortidis and Shouchella gibsonii as Alkalicoccobacillus plakortidis comb. nov. and Alkalicoccobacillus gibsonii comb. nov.</title>
        <authorList>
            <person name="Kim K.H."/>
            <person name="Lee J.K."/>
            <person name="Han D.M."/>
            <person name="Baek J.H."/>
            <person name="Jeon C.O."/>
        </authorList>
    </citation>
    <scope>NUCLEOTIDE SEQUENCE</scope>
    <source>
        <strain evidence="2">DSM 19153</strain>
    </source>
</reference>
<dbReference type="RefSeq" id="WP_251611783.1">
    <property type="nucleotide sequence ID" value="NZ_JAMQJY010000008.1"/>
</dbReference>
<evidence type="ECO:0000313" key="3">
    <source>
        <dbReference type="Proteomes" id="UP001203665"/>
    </source>
</evidence>
<dbReference type="Proteomes" id="UP001203665">
    <property type="component" value="Unassembled WGS sequence"/>
</dbReference>
<feature type="transmembrane region" description="Helical" evidence="1">
    <location>
        <begin position="160"/>
        <end position="178"/>
    </location>
</feature>
<dbReference type="InterPro" id="IPR006938">
    <property type="entry name" value="DUF624"/>
</dbReference>
<protein>
    <submittedName>
        <fullName evidence="2">DUF624 domain-containing protein</fullName>
    </submittedName>
</protein>
<keyword evidence="1" id="KW-0472">Membrane</keyword>
<gene>
    <name evidence="2" type="ORF">NDM98_22830</name>
</gene>
<dbReference type="Pfam" id="PF04854">
    <property type="entry name" value="DUF624"/>
    <property type="match status" value="1"/>
</dbReference>
<keyword evidence="3" id="KW-1185">Reference proteome</keyword>
<keyword evidence="1" id="KW-0812">Transmembrane</keyword>
<feature type="transmembrane region" description="Helical" evidence="1">
    <location>
        <begin position="91"/>
        <end position="118"/>
    </location>
</feature>